<dbReference type="InterPro" id="IPR005583">
    <property type="entry name" value="YaaA"/>
</dbReference>
<dbReference type="AlphaFoldDB" id="A0A563E1P2"/>
<dbReference type="Proteomes" id="UP000320244">
    <property type="component" value="Unassembled WGS sequence"/>
</dbReference>
<accession>A0A563E1P2</accession>
<gene>
    <name evidence="1" type="primary">yaaA</name>
    <name evidence="1" type="ORF">FGL98_10175</name>
</gene>
<keyword evidence="2" id="KW-1185">Reference proteome</keyword>
<dbReference type="RefSeq" id="WP_146316659.1">
    <property type="nucleotide sequence ID" value="NZ_VCQV01000012.1"/>
</dbReference>
<name>A0A563E1P2_9MICO</name>
<dbReference type="PANTHER" id="PTHR30283:SF4">
    <property type="entry name" value="PEROXIDE STRESS RESISTANCE PROTEIN YAAA"/>
    <property type="match status" value="1"/>
</dbReference>
<proteinExistence type="predicted"/>
<dbReference type="EMBL" id="VCQV01000012">
    <property type="protein sequence ID" value="TWP36325.1"/>
    <property type="molecule type" value="Genomic_DNA"/>
</dbReference>
<dbReference type="GO" id="GO:0005829">
    <property type="term" value="C:cytosol"/>
    <property type="evidence" value="ECO:0007669"/>
    <property type="project" value="TreeGrafter"/>
</dbReference>
<dbReference type="PANTHER" id="PTHR30283">
    <property type="entry name" value="PEROXIDE STRESS RESPONSE PROTEIN YAAA"/>
    <property type="match status" value="1"/>
</dbReference>
<dbReference type="Pfam" id="PF03883">
    <property type="entry name" value="H2O2_YaaD"/>
    <property type="match status" value="1"/>
</dbReference>
<dbReference type="GO" id="GO:0033194">
    <property type="term" value="P:response to hydroperoxide"/>
    <property type="evidence" value="ECO:0007669"/>
    <property type="project" value="TreeGrafter"/>
</dbReference>
<reference evidence="1 2" key="2">
    <citation type="submission" date="2019-08" db="EMBL/GenBank/DDBJ databases">
        <title>Jejuicoccus antrihumi gen. nov., sp. nov., a new member of the family Dermacoccaceae isolated from a cave.</title>
        <authorList>
            <person name="Schumann P."/>
            <person name="Kim I.S."/>
        </authorList>
    </citation>
    <scope>NUCLEOTIDE SEQUENCE [LARGE SCALE GENOMIC DNA]</scope>
    <source>
        <strain evidence="1 2">C5-26</strain>
    </source>
</reference>
<comment type="caution">
    <text evidence="1">The sequence shown here is derived from an EMBL/GenBank/DDBJ whole genome shotgun (WGS) entry which is preliminary data.</text>
</comment>
<evidence type="ECO:0000313" key="2">
    <source>
        <dbReference type="Proteomes" id="UP000320244"/>
    </source>
</evidence>
<organism evidence="1 2">
    <name type="scientific">Leekyejoonella antrihumi</name>
    <dbReference type="NCBI Taxonomy" id="1660198"/>
    <lineage>
        <taxon>Bacteria</taxon>
        <taxon>Bacillati</taxon>
        <taxon>Actinomycetota</taxon>
        <taxon>Actinomycetes</taxon>
        <taxon>Micrococcales</taxon>
        <taxon>Dermacoccaceae</taxon>
        <taxon>Leekyejoonella</taxon>
    </lineage>
</organism>
<evidence type="ECO:0000313" key="1">
    <source>
        <dbReference type="EMBL" id="TWP36325.1"/>
    </source>
</evidence>
<protein>
    <submittedName>
        <fullName evidence="1">Peroxide stress protein YaaA</fullName>
    </submittedName>
</protein>
<reference evidence="1 2" key="1">
    <citation type="submission" date="2019-05" db="EMBL/GenBank/DDBJ databases">
        <authorList>
            <person name="Lee S.D."/>
        </authorList>
    </citation>
    <scope>NUCLEOTIDE SEQUENCE [LARGE SCALE GENOMIC DNA]</scope>
    <source>
        <strain evidence="1 2">C5-26</strain>
    </source>
</reference>
<dbReference type="OrthoDB" id="3210767at2"/>
<sequence>MLILLPPSETKSGRTRGRRLDLDSLQWPELTPVRAAVMTALARASARPDAASTLGVSPNLTAEIARNVALETAPAVPVSQLYTGVLYDALGLATLDAAAKRRAARWIVVQSALFGALHLHDKVPPYRLSMAVNLPGLGPLAGVWRAPLASVMAAEAGDGVIVDCRSSTYAAAWTPSGKLADRWVLVKVPGATHMAKHTRGLVTRHLAEHGSRARTPAHLEAEVSAGFQTSLAAPVRTGQPWVLNVQAP</sequence>